<organism evidence="2 3">
    <name type="scientific">Calocera cornea HHB12733</name>
    <dbReference type="NCBI Taxonomy" id="1353952"/>
    <lineage>
        <taxon>Eukaryota</taxon>
        <taxon>Fungi</taxon>
        <taxon>Dikarya</taxon>
        <taxon>Basidiomycota</taxon>
        <taxon>Agaricomycotina</taxon>
        <taxon>Dacrymycetes</taxon>
        <taxon>Dacrymycetales</taxon>
        <taxon>Dacrymycetaceae</taxon>
        <taxon>Calocera</taxon>
    </lineage>
</organism>
<evidence type="ECO:0000313" key="2">
    <source>
        <dbReference type="EMBL" id="KZT56546.1"/>
    </source>
</evidence>
<evidence type="ECO:0000313" key="3">
    <source>
        <dbReference type="Proteomes" id="UP000076842"/>
    </source>
</evidence>
<feature type="compositionally biased region" description="Low complexity" evidence="1">
    <location>
        <begin position="42"/>
        <end position="60"/>
    </location>
</feature>
<keyword evidence="3" id="KW-1185">Reference proteome</keyword>
<feature type="region of interest" description="Disordered" evidence="1">
    <location>
        <begin position="19"/>
        <end position="60"/>
    </location>
</feature>
<evidence type="ECO:0000256" key="1">
    <source>
        <dbReference type="SAM" id="MobiDB-lite"/>
    </source>
</evidence>
<gene>
    <name evidence="2" type="ORF">CALCODRAFT_315179</name>
</gene>
<dbReference type="InParanoid" id="A0A165FCG6"/>
<dbReference type="Proteomes" id="UP000076842">
    <property type="component" value="Unassembled WGS sequence"/>
</dbReference>
<name>A0A165FCG6_9BASI</name>
<proteinExistence type="predicted"/>
<dbReference type="AlphaFoldDB" id="A0A165FCG6"/>
<sequence length="94" mass="10165">MLTPFVHPASHLLRAATYIPANRTSPSSTEPSYAFSSHRPQAPTLPSASPHPPASAIHPNPRTCSILSRFLPRLMLVVRSTQKCHLPPHAALNG</sequence>
<feature type="compositionally biased region" description="Polar residues" evidence="1">
    <location>
        <begin position="22"/>
        <end position="39"/>
    </location>
</feature>
<accession>A0A165FCG6</accession>
<protein>
    <submittedName>
        <fullName evidence="2">Uncharacterized protein</fullName>
    </submittedName>
</protein>
<reference evidence="2 3" key="1">
    <citation type="journal article" date="2016" name="Mol. Biol. Evol.">
        <title>Comparative Genomics of Early-Diverging Mushroom-Forming Fungi Provides Insights into the Origins of Lignocellulose Decay Capabilities.</title>
        <authorList>
            <person name="Nagy L.G."/>
            <person name="Riley R."/>
            <person name="Tritt A."/>
            <person name="Adam C."/>
            <person name="Daum C."/>
            <person name="Floudas D."/>
            <person name="Sun H."/>
            <person name="Yadav J.S."/>
            <person name="Pangilinan J."/>
            <person name="Larsson K.H."/>
            <person name="Matsuura K."/>
            <person name="Barry K."/>
            <person name="Labutti K."/>
            <person name="Kuo R."/>
            <person name="Ohm R.A."/>
            <person name="Bhattacharya S.S."/>
            <person name="Shirouzu T."/>
            <person name="Yoshinaga Y."/>
            <person name="Martin F.M."/>
            <person name="Grigoriev I.V."/>
            <person name="Hibbett D.S."/>
        </authorList>
    </citation>
    <scope>NUCLEOTIDE SEQUENCE [LARGE SCALE GENOMIC DNA]</scope>
    <source>
        <strain evidence="2 3">HHB12733</strain>
    </source>
</reference>
<dbReference type="EMBL" id="KV423976">
    <property type="protein sequence ID" value="KZT56546.1"/>
    <property type="molecule type" value="Genomic_DNA"/>
</dbReference>